<evidence type="ECO:0000256" key="1">
    <source>
        <dbReference type="SAM" id="Phobius"/>
    </source>
</evidence>
<evidence type="ECO:0000313" key="4">
    <source>
        <dbReference type="Proteomes" id="UP001182908"/>
    </source>
</evidence>
<dbReference type="Proteomes" id="UP001182908">
    <property type="component" value="Chromosome"/>
</dbReference>
<dbReference type="InterPro" id="IPR017474">
    <property type="entry name" value="PEF_CTERM_C"/>
</dbReference>
<accession>A0AA51UMZ6</accession>
<keyword evidence="1" id="KW-0812">Transmembrane</keyword>
<dbReference type="InterPro" id="IPR013783">
    <property type="entry name" value="Ig-like_fold"/>
</dbReference>
<dbReference type="SUPFAM" id="SSF52317">
    <property type="entry name" value="Class I glutamine amidotransferase-like"/>
    <property type="match status" value="1"/>
</dbReference>
<dbReference type="KEGG" id="mseb:RE474_04720"/>
<dbReference type="Pfam" id="PF26596">
    <property type="entry name" value="PEF-CTERM_ARCH"/>
    <property type="match status" value="1"/>
</dbReference>
<name>A0AA51UMZ6_9EURY</name>
<keyword evidence="4" id="KW-1185">Reference proteome</keyword>
<dbReference type="Gene3D" id="2.60.40.10">
    <property type="entry name" value="Immunoglobulins"/>
    <property type="match status" value="1"/>
</dbReference>
<dbReference type="EMBL" id="CP133592">
    <property type="protein sequence ID" value="WMW26028.1"/>
    <property type="molecule type" value="Genomic_DNA"/>
</dbReference>
<organism evidence="3 4">
    <name type="scientific">Methanolobus sediminis</name>
    <dbReference type="NCBI Taxonomy" id="3072978"/>
    <lineage>
        <taxon>Archaea</taxon>
        <taxon>Methanobacteriati</taxon>
        <taxon>Methanobacteriota</taxon>
        <taxon>Stenosarchaea group</taxon>
        <taxon>Methanomicrobia</taxon>
        <taxon>Methanosarcinales</taxon>
        <taxon>Methanosarcinaceae</taxon>
        <taxon>Methanolobus</taxon>
    </lineage>
</organism>
<sequence length="393" mass="41808">MKIKKLTVKSAVTTILVIAVCIGLLSQSASALTSSQNVVAIGGYSTPNGGTLPTVVAGMTFDTMLPADVNDANLAPYDTVVMLVGNNALPSTGTLTAAQKTAIINFVANGNKLIIYDSEETTQDYSWLPYPFTTNNPGATGRVGVALTIVEENSLSSTDTSSPYYIDTAAMLTYPVDAVGDMNVMTTHDSHWCLDMTGTNTNNVFGPVHTYAKYPTGTDTGLFIYNGFDIDYIGLSYPGSAALREIWYQELQQSFNPSNLPCGYVVTGIGLTPCCAQNVVNTDHTVTATVTSQAVPVENVTVYFEVISGPNAGDTGTDVTDSNGEATFTYTGDGGIGMDEITAYFYDDQGVKVEIEDPVNKTWVLDGDIPEFPTIAVPVLAIVGLALFFNRRK</sequence>
<evidence type="ECO:0000313" key="3">
    <source>
        <dbReference type="EMBL" id="WMW26028.1"/>
    </source>
</evidence>
<feature type="domain" description="PEF-CTERM protein sorting" evidence="2">
    <location>
        <begin position="369"/>
        <end position="393"/>
    </location>
</feature>
<evidence type="ECO:0000259" key="2">
    <source>
        <dbReference type="Pfam" id="PF26596"/>
    </source>
</evidence>
<dbReference type="SUPFAM" id="SSF49373">
    <property type="entry name" value="Invasin/intimin cell-adhesion fragments"/>
    <property type="match status" value="1"/>
</dbReference>
<keyword evidence="1" id="KW-1133">Transmembrane helix</keyword>
<dbReference type="InterPro" id="IPR029062">
    <property type="entry name" value="Class_I_gatase-like"/>
</dbReference>
<dbReference type="InterPro" id="IPR008964">
    <property type="entry name" value="Invasin/intimin_cell_adhesion"/>
</dbReference>
<dbReference type="RefSeq" id="WP_309311826.1">
    <property type="nucleotide sequence ID" value="NZ_CP133592.1"/>
</dbReference>
<dbReference type="AlphaFoldDB" id="A0AA51UMZ6"/>
<gene>
    <name evidence="3" type="ORF">RE474_04720</name>
</gene>
<dbReference type="NCBIfam" id="TIGR03024">
    <property type="entry name" value="arch_PEF_CTERM"/>
    <property type="match status" value="1"/>
</dbReference>
<dbReference type="GeneID" id="84231995"/>
<protein>
    <submittedName>
        <fullName evidence="3">PEF-CTERM sorting domain-containing protein</fullName>
    </submittedName>
</protein>
<feature type="transmembrane region" description="Helical" evidence="1">
    <location>
        <begin position="372"/>
        <end position="389"/>
    </location>
</feature>
<keyword evidence="1" id="KW-0472">Membrane</keyword>
<reference evidence="3 4" key="1">
    <citation type="submission" date="2023-08" db="EMBL/GenBank/DDBJ databases">
        <title>Methanolobus mangrovi sp. nov. and Methanolobus sediminis sp. nov, two novel methylotrophic methanogens isolated from mangrove sediments in China.</title>
        <authorList>
            <person name="Zhou J."/>
        </authorList>
    </citation>
    <scope>NUCLEOTIDE SEQUENCE [LARGE SCALE GENOMIC DNA]</scope>
    <source>
        <strain evidence="3 4">FTZ6</strain>
    </source>
</reference>
<proteinExistence type="predicted"/>